<dbReference type="SUPFAM" id="SSF52540">
    <property type="entry name" value="P-loop containing nucleoside triphosphate hydrolases"/>
    <property type="match status" value="1"/>
</dbReference>
<dbReference type="PANTHER" id="PTHR32182:SF22">
    <property type="entry name" value="ATP-DEPENDENT ENDONUCLEASE, OLD FAMILY-RELATED"/>
    <property type="match status" value="1"/>
</dbReference>
<evidence type="ECO:0000259" key="2">
    <source>
        <dbReference type="Pfam" id="PF13476"/>
    </source>
</evidence>
<sequence>MITYIKIHGFKSFHNFEMVFTPLTVVAGVNASGKSNLFDALQLLTRLAEVDLKTAFSEQRGHPSELFTQYDEDDYATEMEFIVEMLVNRKVKDNWGGEVDLKYTRLRYQLKIKRESNISGFENLYIVDECLENLKHNEDNWVKNYIPKTVLETWRPKVVTGRRAIPYIKTEDINGIATIVVPQDGQQGNKKVFPAKNASQTVLSSINTIDFKHILAAKQEMLSWKFMQLNPEDLREPTRQDMGIRDTITASGKNLAAALFRIKQDDEYTLTAISRDLNNLLPNLTEVNVYDDKANRQFIIKVKGDDGREFSSRVLSEGTLRLLTLCVLQYDRQHTGLLCFEEPENGIHPFRIQAMARLLKELTVDFEDTEMPLRQVIVNTHSPVLVSQLINWQDDENVSIWLSQLTTIISTIEGKRIKMKSSNFHPVIKENKKQLTLFFSENEAKLTLSEVVEYLKTADAESAIKNIKNQQNQLT</sequence>
<keyword evidence="4" id="KW-1185">Reference proteome</keyword>
<dbReference type="GO" id="GO:0005524">
    <property type="term" value="F:ATP binding"/>
    <property type="evidence" value="ECO:0007669"/>
    <property type="project" value="InterPro"/>
</dbReference>
<dbReference type="Pfam" id="PF13476">
    <property type="entry name" value="AAA_23"/>
    <property type="match status" value="1"/>
</dbReference>
<proteinExistence type="predicted"/>
<dbReference type="GO" id="GO:0016887">
    <property type="term" value="F:ATP hydrolysis activity"/>
    <property type="evidence" value="ECO:0007669"/>
    <property type="project" value="InterPro"/>
</dbReference>
<dbReference type="PATRIC" id="fig|1638788.3.peg.5363"/>
<organism evidence="3 4">
    <name type="scientific">Microcystis panniformis FACHB-1757</name>
    <dbReference type="NCBI Taxonomy" id="1638788"/>
    <lineage>
        <taxon>Bacteria</taxon>
        <taxon>Bacillati</taxon>
        <taxon>Cyanobacteriota</taxon>
        <taxon>Cyanophyceae</taxon>
        <taxon>Oscillatoriophycideae</taxon>
        <taxon>Chroococcales</taxon>
        <taxon>Microcystaceae</taxon>
        <taxon>Microcystis</taxon>
    </lineage>
</organism>
<dbReference type="Proteomes" id="UP000068167">
    <property type="component" value="Chromosome"/>
</dbReference>
<protein>
    <submittedName>
        <fullName evidence="3">Uncharacterized protein</fullName>
    </submittedName>
</protein>
<dbReference type="InterPro" id="IPR003959">
    <property type="entry name" value="ATPase_AAA_core"/>
</dbReference>
<dbReference type="PANTHER" id="PTHR32182">
    <property type="entry name" value="DNA REPLICATION AND REPAIR PROTEIN RECF"/>
    <property type="match status" value="1"/>
</dbReference>
<dbReference type="InterPro" id="IPR038729">
    <property type="entry name" value="Rad50/SbcC_AAA"/>
</dbReference>
<dbReference type="RefSeq" id="WP_052277796.1">
    <property type="nucleotide sequence ID" value="NZ_CP011339.1"/>
</dbReference>
<dbReference type="AlphaFoldDB" id="A0A0K1S7R5"/>
<dbReference type="GO" id="GO:0006302">
    <property type="term" value="P:double-strand break repair"/>
    <property type="evidence" value="ECO:0007669"/>
    <property type="project" value="InterPro"/>
</dbReference>
<evidence type="ECO:0000259" key="1">
    <source>
        <dbReference type="Pfam" id="PF13304"/>
    </source>
</evidence>
<dbReference type="KEGG" id="mpk:VL20_5316"/>
<dbReference type="Gene3D" id="3.40.50.300">
    <property type="entry name" value="P-loop containing nucleotide triphosphate hydrolases"/>
    <property type="match status" value="1"/>
</dbReference>
<gene>
    <name evidence="3" type="ORF">VL20_5316</name>
</gene>
<dbReference type="Pfam" id="PF13304">
    <property type="entry name" value="AAA_21"/>
    <property type="match status" value="1"/>
</dbReference>
<accession>A0A0K1S7R5</accession>
<feature type="domain" description="Rad50/SbcC-type AAA" evidence="2">
    <location>
        <begin position="5"/>
        <end position="107"/>
    </location>
</feature>
<name>A0A0K1S7R5_9CHRO</name>
<dbReference type="EMBL" id="CP011339">
    <property type="protein sequence ID" value="AKV70159.1"/>
    <property type="molecule type" value="Genomic_DNA"/>
</dbReference>
<dbReference type="GO" id="GO:0000731">
    <property type="term" value="P:DNA synthesis involved in DNA repair"/>
    <property type="evidence" value="ECO:0007669"/>
    <property type="project" value="TreeGrafter"/>
</dbReference>
<dbReference type="InterPro" id="IPR027417">
    <property type="entry name" value="P-loop_NTPase"/>
</dbReference>
<evidence type="ECO:0000313" key="3">
    <source>
        <dbReference type="EMBL" id="AKV70159.1"/>
    </source>
</evidence>
<feature type="domain" description="ATPase AAA-type core" evidence="1">
    <location>
        <begin position="271"/>
        <end position="387"/>
    </location>
</feature>
<evidence type="ECO:0000313" key="4">
    <source>
        <dbReference type="Proteomes" id="UP000068167"/>
    </source>
</evidence>
<reference evidence="3 4" key="1">
    <citation type="journal article" date="2016" name="Stand. Genomic Sci.">
        <title>Complete genome sequence and genomic characterization of Microcystis panniformis FACHB 1757 by third-generation sequencing.</title>
        <authorList>
            <person name="Zhang J.Y."/>
            <person name="Guan R."/>
            <person name="Zhang H.J."/>
            <person name="Li H."/>
            <person name="Xiao P."/>
            <person name="Yu G.L."/>
            <person name="Du L."/>
            <person name="Cao D.M."/>
            <person name="Zhu B.C."/>
            <person name="Li R.H."/>
            <person name="Lu Z.H."/>
        </authorList>
    </citation>
    <scope>NUCLEOTIDE SEQUENCE [LARGE SCALE GENOMIC DNA]</scope>
    <source>
        <strain evidence="3 4">FACHB-1757</strain>
    </source>
</reference>